<dbReference type="Gene3D" id="1.20.1250.20">
    <property type="entry name" value="MFS general substrate transporter like domains"/>
    <property type="match status" value="1"/>
</dbReference>
<dbReference type="Gene3D" id="1.20.1720.10">
    <property type="entry name" value="Multidrug resistance protein D"/>
    <property type="match status" value="1"/>
</dbReference>
<dbReference type="EMBL" id="AP035881">
    <property type="protein sequence ID" value="BFP48066.1"/>
    <property type="molecule type" value="Genomic_DNA"/>
</dbReference>
<dbReference type="GO" id="GO:0046677">
    <property type="term" value="P:response to antibiotic"/>
    <property type="evidence" value="ECO:0007669"/>
    <property type="project" value="UniProtKB-KW"/>
</dbReference>
<name>A0AB33JXY3_9ACTN</name>
<evidence type="ECO:0000256" key="2">
    <source>
        <dbReference type="ARBA" id="ARBA00022692"/>
    </source>
</evidence>
<feature type="transmembrane region" description="Helical" evidence="6">
    <location>
        <begin position="21"/>
        <end position="43"/>
    </location>
</feature>
<keyword evidence="3 6" id="KW-1133">Transmembrane helix</keyword>
<dbReference type="SUPFAM" id="SSF103473">
    <property type="entry name" value="MFS general substrate transporter"/>
    <property type="match status" value="2"/>
</dbReference>
<keyword evidence="4 6" id="KW-0472">Membrane</keyword>
<dbReference type="InterPro" id="IPR036259">
    <property type="entry name" value="MFS_trans_sf"/>
</dbReference>
<dbReference type="RefSeq" id="WP_407990325.1">
    <property type="nucleotide sequence ID" value="NZ_AP035881.2"/>
</dbReference>
<evidence type="ECO:0000256" key="3">
    <source>
        <dbReference type="ARBA" id="ARBA00022989"/>
    </source>
</evidence>
<evidence type="ECO:0000256" key="6">
    <source>
        <dbReference type="SAM" id="Phobius"/>
    </source>
</evidence>
<dbReference type="Pfam" id="PF07690">
    <property type="entry name" value="MFS_1"/>
    <property type="match status" value="2"/>
</dbReference>
<dbReference type="AlphaFoldDB" id="A0AB33JXY3"/>
<dbReference type="PRINTS" id="PR01036">
    <property type="entry name" value="TCRTETB"/>
</dbReference>
<feature type="transmembrane region" description="Helical" evidence="6">
    <location>
        <begin position="284"/>
        <end position="304"/>
    </location>
</feature>
<feature type="transmembrane region" description="Helical" evidence="6">
    <location>
        <begin position="346"/>
        <end position="365"/>
    </location>
</feature>
<dbReference type="CDD" id="cd17321">
    <property type="entry name" value="MFS_MMR_MDR_like"/>
    <property type="match status" value="1"/>
</dbReference>
<feature type="transmembrane region" description="Helical" evidence="6">
    <location>
        <begin position="446"/>
        <end position="468"/>
    </location>
</feature>
<evidence type="ECO:0000256" key="5">
    <source>
        <dbReference type="ARBA" id="ARBA00023251"/>
    </source>
</evidence>
<dbReference type="InterPro" id="IPR011701">
    <property type="entry name" value="MFS"/>
</dbReference>
<dbReference type="InterPro" id="IPR020846">
    <property type="entry name" value="MFS_dom"/>
</dbReference>
<feature type="transmembrane region" description="Helical" evidence="6">
    <location>
        <begin position="55"/>
        <end position="75"/>
    </location>
</feature>
<proteinExistence type="predicted"/>
<dbReference type="PROSITE" id="PS50850">
    <property type="entry name" value="MFS"/>
    <property type="match status" value="1"/>
</dbReference>
<feature type="transmembrane region" description="Helical" evidence="6">
    <location>
        <begin position="237"/>
        <end position="258"/>
    </location>
</feature>
<organism evidence="8">
    <name type="scientific">Kitasatospora sp. CMC57</name>
    <dbReference type="NCBI Taxonomy" id="3231513"/>
    <lineage>
        <taxon>Bacteria</taxon>
        <taxon>Bacillati</taxon>
        <taxon>Actinomycetota</taxon>
        <taxon>Actinomycetes</taxon>
        <taxon>Kitasatosporales</taxon>
        <taxon>Streptomycetaceae</taxon>
        <taxon>Kitasatospora</taxon>
    </lineage>
</organism>
<protein>
    <submittedName>
        <fullName evidence="8">MFS transporter</fullName>
    </submittedName>
</protein>
<keyword evidence="2 6" id="KW-0812">Transmembrane</keyword>
<feature type="transmembrane region" description="Helical" evidence="6">
    <location>
        <begin position="377"/>
        <end position="399"/>
    </location>
</feature>
<feature type="transmembrane region" description="Helical" evidence="6">
    <location>
        <begin position="180"/>
        <end position="199"/>
    </location>
</feature>
<dbReference type="PANTHER" id="PTHR42718:SF39">
    <property type="entry name" value="ACTINORHODIN TRANSPORTER-RELATED"/>
    <property type="match status" value="1"/>
</dbReference>
<feature type="transmembrane region" description="Helical" evidence="6">
    <location>
        <begin position="211"/>
        <end position="231"/>
    </location>
</feature>
<dbReference type="GO" id="GO:0022857">
    <property type="term" value="F:transmembrane transporter activity"/>
    <property type="evidence" value="ECO:0007669"/>
    <property type="project" value="InterPro"/>
</dbReference>
<reference evidence="8" key="1">
    <citation type="submission" date="2024-07" db="EMBL/GenBank/DDBJ databases">
        <title>Complete genome sequences of cellulolytic bacteria, Kitasatospora sp. CMC57 and Streptomyces sp. CMC78, isolated from Japanese agricultural soil.</title>
        <authorList>
            <person name="Hashimoto T."/>
            <person name="Ito M."/>
            <person name="Iwamoto M."/>
            <person name="Fukahori D."/>
            <person name="Shoda T."/>
            <person name="Sakoda M."/>
            <person name="Morohoshi T."/>
            <person name="Mitsuboshi M."/>
            <person name="Nishizawa T."/>
        </authorList>
    </citation>
    <scope>NUCLEOTIDE SEQUENCE</scope>
    <source>
        <strain evidence="8">CMC57</strain>
    </source>
</reference>
<dbReference type="GO" id="GO:0005886">
    <property type="term" value="C:plasma membrane"/>
    <property type="evidence" value="ECO:0007669"/>
    <property type="project" value="UniProtKB-SubCell"/>
</dbReference>
<dbReference type="PANTHER" id="PTHR42718">
    <property type="entry name" value="MAJOR FACILITATOR SUPERFAMILY MULTIDRUG TRANSPORTER MFSC"/>
    <property type="match status" value="1"/>
</dbReference>
<accession>A0AB33JXY3</accession>
<feature type="transmembrane region" description="Helical" evidence="6">
    <location>
        <begin position="145"/>
        <end position="168"/>
    </location>
</feature>
<keyword evidence="5" id="KW-0046">Antibiotic resistance</keyword>
<feature type="transmembrane region" description="Helical" evidence="6">
    <location>
        <begin position="87"/>
        <end position="106"/>
    </location>
</feature>
<gene>
    <name evidence="8" type="ORF">KCMC57_44340</name>
</gene>
<evidence type="ECO:0000313" key="8">
    <source>
        <dbReference type="EMBL" id="BFP48066.1"/>
    </source>
</evidence>
<evidence type="ECO:0000256" key="4">
    <source>
        <dbReference type="ARBA" id="ARBA00023136"/>
    </source>
</evidence>
<evidence type="ECO:0000259" key="7">
    <source>
        <dbReference type="PROSITE" id="PS50850"/>
    </source>
</evidence>
<feature type="transmembrane region" description="Helical" evidence="6">
    <location>
        <begin position="411"/>
        <end position="434"/>
    </location>
</feature>
<comment type="subcellular location">
    <subcellularLocation>
        <location evidence="1">Cell membrane</location>
        <topology evidence="1">Multi-pass membrane protein</topology>
    </subcellularLocation>
</comment>
<feature type="domain" description="Major facilitator superfamily (MFS) profile" evidence="7">
    <location>
        <begin position="21"/>
        <end position="471"/>
    </location>
</feature>
<feature type="transmembrane region" description="Helical" evidence="6">
    <location>
        <begin position="310"/>
        <end position="334"/>
    </location>
</feature>
<sequence>MTDLQTPPVAAAPAPARTGPLLALVLLGQFMALLDVSIVNVAVPAIRTDLGASGAALQLVVAGYTIAYAVLLITGARLGARHGYSRLFRYGLAAFTATSLACGLAPGSGWLIGFRVLQGAGAALMVPQVMSLIQRTFTGAARVRALGLYSAVLAGGMAVGQVLGGVLVSADLFGTGWRPVFLVNVPIGVLLLIGSRRLLPALPGDHGRRFDLVGLVVLAAALGLLVVPLVLGHELGWPLWGWVMLAASAVLFVVFAVVERRIAARGGQPLVAGRVLRAPGLRPAAGAIFLIMAAFAGFLFAFALHQQAALGYSALRAGLLSAPAALGFGLSSLYWQRLPVRLHRSLPPLALVTTAGAYLLFGVLVSDGADLGPGAELALGVGGLAAGCAYSPLFAAALGRVDPADAADGSGVLVTVIQLGQLVGVALLGTLFLGRAALPAPPADSGRALLVTLTAVAAAFVLAAGFALRTRRATAAGRD</sequence>
<evidence type="ECO:0000256" key="1">
    <source>
        <dbReference type="ARBA" id="ARBA00004651"/>
    </source>
</evidence>
<feature type="transmembrane region" description="Helical" evidence="6">
    <location>
        <begin position="112"/>
        <end position="133"/>
    </location>
</feature>